<keyword evidence="6" id="KW-0560">Oxidoreductase</keyword>
<dbReference type="NCBIfam" id="NF006200">
    <property type="entry name" value="PRK08326.1-3"/>
    <property type="match status" value="1"/>
</dbReference>
<keyword evidence="5" id="KW-0479">Metal-binding</keyword>
<comment type="cofactor">
    <cofactor evidence="1">
        <name>Mn(2+)</name>
        <dbReference type="ChEBI" id="CHEBI:29035"/>
    </cofactor>
</comment>
<dbReference type="InterPro" id="IPR000358">
    <property type="entry name" value="RNR_small_fam"/>
</dbReference>
<proteinExistence type="inferred from homology"/>
<dbReference type="CDD" id="cd07911">
    <property type="entry name" value="RNRR2_Rv0233_like"/>
    <property type="match status" value="1"/>
</dbReference>
<dbReference type="Pfam" id="PF00268">
    <property type="entry name" value="Ribonuc_red_sm"/>
    <property type="match status" value="1"/>
</dbReference>
<evidence type="ECO:0000256" key="2">
    <source>
        <dbReference type="ARBA" id="ARBA00001962"/>
    </source>
</evidence>
<evidence type="ECO:0000313" key="11">
    <source>
        <dbReference type="EMBL" id="MDQ6597442.1"/>
    </source>
</evidence>
<evidence type="ECO:0000256" key="3">
    <source>
        <dbReference type="ARBA" id="ARBA00007873"/>
    </source>
</evidence>
<dbReference type="InterPro" id="IPR012348">
    <property type="entry name" value="RNR-like"/>
</dbReference>
<reference evidence="11" key="2">
    <citation type="submission" date="2023-08" db="EMBL/GenBank/DDBJ databases">
        <title>Nitrogen cycling bacteria in agricultural field soils.</title>
        <authorList>
            <person name="Jang J."/>
        </authorList>
    </citation>
    <scope>NUCLEOTIDE SEQUENCE</scope>
    <source>
        <strain evidence="11">PS3-36</strain>
    </source>
</reference>
<comment type="caution">
    <text evidence="12">The sequence shown here is derived from an EMBL/GenBank/DDBJ whole genome shotgun (WGS) entry which is preliminary data.</text>
</comment>
<dbReference type="AlphaFoldDB" id="A0A4R5VVA7"/>
<evidence type="ECO:0000256" key="5">
    <source>
        <dbReference type="ARBA" id="ARBA00022723"/>
    </source>
</evidence>
<keyword evidence="7" id="KW-0408">Iron</keyword>
<keyword evidence="8" id="KW-0464">Manganese</keyword>
<dbReference type="SUPFAM" id="SSF47240">
    <property type="entry name" value="Ferritin-like"/>
    <property type="match status" value="1"/>
</dbReference>
<reference evidence="12 13" key="1">
    <citation type="submission" date="2019-03" db="EMBL/GenBank/DDBJ databases">
        <title>Bacillus niacini sp. nov. a Nicotinate-Metabolizing Mesophile Isolated from Soil.</title>
        <authorList>
            <person name="Zhang G."/>
        </authorList>
    </citation>
    <scope>NUCLEOTIDE SEQUENCE [LARGE SCALE GENOMIC DNA]</scope>
    <source>
        <strain evidence="12 13">WN066</strain>
    </source>
</reference>
<dbReference type="EMBL" id="SMYO01000003">
    <property type="protein sequence ID" value="TDK63128.1"/>
    <property type="molecule type" value="Genomic_DNA"/>
</dbReference>
<accession>A0A4R5VVA7</accession>
<keyword evidence="14" id="KW-1185">Reference proteome</keyword>
<dbReference type="NCBIfam" id="NF006202">
    <property type="entry name" value="PRK08326.1-5"/>
    <property type="match status" value="1"/>
</dbReference>
<dbReference type="InterPro" id="IPR009078">
    <property type="entry name" value="Ferritin-like_SF"/>
</dbReference>
<dbReference type="Gene3D" id="1.10.620.20">
    <property type="entry name" value="Ribonucleotide Reductase, subunit A"/>
    <property type="match status" value="1"/>
</dbReference>
<dbReference type="RefSeq" id="WP_133333470.1">
    <property type="nucleotide sequence ID" value="NZ_JAVGVR010000001.1"/>
</dbReference>
<evidence type="ECO:0000256" key="9">
    <source>
        <dbReference type="ARBA" id="ARBA00031672"/>
    </source>
</evidence>
<evidence type="ECO:0000256" key="10">
    <source>
        <dbReference type="ARBA" id="ARBA00032636"/>
    </source>
</evidence>
<evidence type="ECO:0000313" key="13">
    <source>
        <dbReference type="Proteomes" id="UP000295132"/>
    </source>
</evidence>
<evidence type="ECO:0000313" key="14">
    <source>
        <dbReference type="Proteomes" id="UP001178888"/>
    </source>
</evidence>
<evidence type="ECO:0000256" key="8">
    <source>
        <dbReference type="ARBA" id="ARBA00023211"/>
    </source>
</evidence>
<dbReference type="GO" id="GO:0016491">
    <property type="term" value="F:oxidoreductase activity"/>
    <property type="evidence" value="ECO:0007669"/>
    <property type="project" value="UniProtKB-KW"/>
</dbReference>
<dbReference type="EMBL" id="JAVGVR010000001">
    <property type="protein sequence ID" value="MDQ6597442.1"/>
    <property type="molecule type" value="Genomic_DNA"/>
</dbReference>
<dbReference type="GO" id="GO:0046872">
    <property type="term" value="F:metal ion binding"/>
    <property type="evidence" value="ECO:0007669"/>
    <property type="project" value="UniProtKB-KW"/>
</dbReference>
<dbReference type="Proteomes" id="UP000295132">
    <property type="component" value="Unassembled WGS sequence"/>
</dbReference>
<evidence type="ECO:0000256" key="4">
    <source>
        <dbReference type="ARBA" id="ARBA00013559"/>
    </source>
</evidence>
<sequence length="297" mass="33989">MESRKMLTTSSRGLLEDSFPFRLYQKAKRLGTWNPADIDFTQDQKDWKNMNSEQKEDILRLISQFQAGEEAVTLDLLPLIMAIAKEGRLEEEMFLTTFLYEEAKHTEFFRLVLNAIGEKGDLSHFHTETYKTIFYEILPTTMERLVDDQSPESIAEASVVYNMFVEGVLAETGYFSFYNALETAGIMPGLLEGVGNLKKDESRHIGYGTFLLQRLICEHPHLFQFVAHKMAELTPLAIRLNQEGIGGRKVSSFGGDPEDIMNFTMKQLSVRMEILARAKGKKIEEIYRFTESELGVL</sequence>
<evidence type="ECO:0000256" key="6">
    <source>
        <dbReference type="ARBA" id="ARBA00023002"/>
    </source>
</evidence>
<gene>
    <name evidence="12" type="ORF">E2K98_06650</name>
    <name evidence="11" type="ORF">RCG21_13925</name>
</gene>
<evidence type="ECO:0000256" key="1">
    <source>
        <dbReference type="ARBA" id="ARBA00001936"/>
    </source>
</evidence>
<dbReference type="GO" id="GO:0009263">
    <property type="term" value="P:deoxyribonucleotide biosynthetic process"/>
    <property type="evidence" value="ECO:0007669"/>
    <property type="project" value="InterPro"/>
</dbReference>
<organism evidence="12 13">
    <name type="scientific">Bacillus salipaludis</name>
    <dbReference type="NCBI Taxonomy" id="2547811"/>
    <lineage>
        <taxon>Bacteria</taxon>
        <taxon>Bacillati</taxon>
        <taxon>Bacillota</taxon>
        <taxon>Bacilli</taxon>
        <taxon>Bacillales</taxon>
        <taxon>Bacillaceae</taxon>
        <taxon>Bacillus</taxon>
    </lineage>
</organism>
<evidence type="ECO:0000256" key="7">
    <source>
        <dbReference type="ARBA" id="ARBA00023004"/>
    </source>
</evidence>
<dbReference type="Proteomes" id="UP001178888">
    <property type="component" value="Unassembled WGS sequence"/>
</dbReference>
<comment type="similarity">
    <text evidence="3">Belongs to the ribonucleoside diphosphate reductase small chain family. R2-like ligand binding oxidase subfamily.</text>
</comment>
<dbReference type="InterPro" id="IPR033908">
    <property type="entry name" value="R2LOX"/>
</dbReference>
<protein>
    <recommendedName>
        <fullName evidence="4">R2-like ligand binding oxidase</fullName>
    </recommendedName>
    <alternativeName>
        <fullName evidence="10">Ribonucleotide reductase R2 subunit homolog</fullName>
    </alternativeName>
    <alternativeName>
        <fullName evidence="9">Ribonucleotide reductase small subunit homolog</fullName>
    </alternativeName>
</protein>
<comment type="cofactor">
    <cofactor evidence="2">
        <name>Fe cation</name>
        <dbReference type="ChEBI" id="CHEBI:24875"/>
    </cofactor>
</comment>
<evidence type="ECO:0000313" key="12">
    <source>
        <dbReference type="EMBL" id="TDK63128.1"/>
    </source>
</evidence>
<name>A0A4R5VVA7_9BACI</name>